<dbReference type="InterPro" id="IPR053733">
    <property type="entry name" value="Heme_Transport_Util_sf"/>
</dbReference>
<feature type="domain" description="Haemin-degrading HemS/ChuX" evidence="1">
    <location>
        <begin position="44"/>
        <end position="170"/>
    </location>
</feature>
<dbReference type="SUPFAM" id="SSF144064">
    <property type="entry name" value="Heme iron utilization protein-like"/>
    <property type="match status" value="1"/>
</dbReference>
<dbReference type="Proteomes" id="UP000028702">
    <property type="component" value="Unassembled WGS sequence"/>
</dbReference>
<evidence type="ECO:0000313" key="2">
    <source>
        <dbReference type="EMBL" id="GAK46195.1"/>
    </source>
</evidence>
<organism evidence="2 3">
    <name type="scientific">Tepidicaulis marinus</name>
    <dbReference type="NCBI Taxonomy" id="1333998"/>
    <lineage>
        <taxon>Bacteria</taxon>
        <taxon>Pseudomonadati</taxon>
        <taxon>Pseudomonadota</taxon>
        <taxon>Alphaproteobacteria</taxon>
        <taxon>Hyphomicrobiales</taxon>
        <taxon>Parvibaculaceae</taxon>
        <taxon>Tepidicaulis</taxon>
    </lineage>
</organism>
<keyword evidence="3" id="KW-1185">Reference proteome</keyword>
<dbReference type="Gene3D" id="3.40.1570.10">
    <property type="entry name" value="HemS/ChuS/ChuX like domains"/>
    <property type="match status" value="2"/>
</dbReference>
<dbReference type="AlphaFoldDB" id="A0A081BDS7"/>
<sequence length="362" mass="40187">MSQAVSPIDLSAPATSPDALKRRYAAMRAENPRLRVRDAARALGVSEADLVAVRIGDGVRRLGTRWKALIEGMPAVGDVMILTRNEACVHEKVGTFGDIRVSETGGVTLARDVDLRLFFTKWAHAFVVEEELASGLRKSLQVFAKDGEAIHKIYLREESDEAAFEALVGEHLADDQEPGLLALEPRAPKAAERPDSEIDRDALLTRWGAIKDVHQFFGMLKDLGAGRTQAFRLAEGEYTVKVPVHAFRAALEKARDRALPIMIFVGNQGLIQIHTGPVENLKEMGPWMNVLDERFNLHLREDLIADAWIVRKPTDDGTVTSLEIFGEDGEVIAMMFGERKPGQPELEGWREIVSELEKLEAH</sequence>
<name>A0A081BDS7_9HYPH</name>
<dbReference type="Pfam" id="PF05171">
    <property type="entry name" value="HemS"/>
    <property type="match status" value="2"/>
</dbReference>
<evidence type="ECO:0000259" key="1">
    <source>
        <dbReference type="Pfam" id="PF05171"/>
    </source>
</evidence>
<dbReference type="CDD" id="cd16831">
    <property type="entry name" value="HemS-like_C"/>
    <property type="match status" value="1"/>
</dbReference>
<dbReference type="InterPro" id="IPR007845">
    <property type="entry name" value="HemS/ChuX_dom"/>
</dbReference>
<dbReference type="STRING" id="1333998.M2A_2694"/>
<evidence type="ECO:0000313" key="3">
    <source>
        <dbReference type="Proteomes" id="UP000028702"/>
    </source>
</evidence>
<dbReference type="RefSeq" id="WP_045448535.1">
    <property type="nucleotide sequence ID" value="NZ_BBIO01000016.1"/>
</dbReference>
<proteinExistence type="predicted"/>
<feature type="domain" description="Haemin-degrading HemS/ChuX" evidence="1">
    <location>
        <begin position="225"/>
        <end position="356"/>
    </location>
</feature>
<accession>A0A081BDS7</accession>
<dbReference type="GO" id="GO:0006826">
    <property type="term" value="P:iron ion transport"/>
    <property type="evidence" value="ECO:0007669"/>
    <property type="project" value="InterPro"/>
</dbReference>
<reference evidence="2 3" key="1">
    <citation type="submission" date="2014-07" db="EMBL/GenBank/DDBJ databases">
        <title>Tepidicaulis marinum gen. nov., sp. nov., a novel marine bacterium denitrifying nitrate to nitrous oxide strictly under microaerobic conditions.</title>
        <authorList>
            <person name="Takeuchi M."/>
            <person name="Yamagishi T."/>
            <person name="Kamagata Y."/>
            <person name="Oshima K."/>
            <person name="Hattori M."/>
            <person name="Katayama T."/>
            <person name="Hanada S."/>
            <person name="Tamaki H."/>
            <person name="Marumo K."/>
            <person name="Maeda H."/>
            <person name="Nedachi M."/>
            <person name="Iwasaki W."/>
            <person name="Suwa Y."/>
            <person name="Sakata S."/>
        </authorList>
    </citation>
    <scope>NUCLEOTIDE SEQUENCE [LARGE SCALE GENOMIC DNA]</scope>
    <source>
        <strain evidence="2 3">MA2</strain>
    </source>
</reference>
<protein>
    <submittedName>
        <fullName evidence="2">Haemin-degrading family protein</fullName>
    </submittedName>
</protein>
<dbReference type="eggNOG" id="COG3720">
    <property type="taxonomic scope" value="Bacteria"/>
</dbReference>
<gene>
    <name evidence="2" type="ORF">M2A_2694</name>
</gene>
<dbReference type="EMBL" id="BBIO01000016">
    <property type="protein sequence ID" value="GAK46195.1"/>
    <property type="molecule type" value="Genomic_DNA"/>
</dbReference>
<comment type="caution">
    <text evidence="2">The sequence shown here is derived from an EMBL/GenBank/DDBJ whole genome shotgun (WGS) entry which is preliminary data.</text>
</comment>
<dbReference type="CDD" id="cd16830">
    <property type="entry name" value="HemS-like_N"/>
    <property type="match status" value="1"/>
</dbReference>